<comment type="caution">
    <text evidence="1">The sequence shown here is derived from an EMBL/GenBank/DDBJ whole genome shotgun (WGS) entry which is preliminary data.</text>
</comment>
<reference evidence="1" key="1">
    <citation type="journal article" date="2020" name="Cell">
        <title>Large-Scale Comparative Analyses of Tick Genomes Elucidate Their Genetic Diversity and Vector Capacities.</title>
        <authorList>
            <consortium name="Tick Genome and Microbiome Consortium (TIGMIC)"/>
            <person name="Jia N."/>
            <person name="Wang J."/>
            <person name="Shi W."/>
            <person name="Du L."/>
            <person name="Sun Y."/>
            <person name="Zhan W."/>
            <person name="Jiang J.F."/>
            <person name="Wang Q."/>
            <person name="Zhang B."/>
            <person name="Ji P."/>
            <person name="Bell-Sakyi L."/>
            <person name="Cui X.M."/>
            <person name="Yuan T.T."/>
            <person name="Jiang B.G."/>
            <person name="Yang W.F."/>
            <person name="Lam T.T."/>
            <person name="Chang Q.C."/>
            <person name="Ding S.J."/>
            <person name="Wang X.J."/>
            <person name="Zhu J.G."/>
            <person name="Ruan X.D."/>
            <person name="Zhao L."/>
            <person name="Wei J.T."/>
            <person name="Ye R.Z."/>
            <person name="Que T.C."/>
            <person name="Du C.H."/>
            <person name="Zhou Y.H."/>
            <person name="Cheng J.X."/>
            <person name="Dai P.F."/>
            <person name="Guo W.B."/>
            <person name="Han X.H."/>
            <person name="Huang E.J."/>
            <person name="Li L.F."/>
            <person name="Wei W."/>
            <person name="Gao Y.C."/>
            <person name="Liu J.Z."/>
            <person name="Shao H.Z."/>
            <person name="Wang X."/>
            <person name="Wang C.C."/>
            <person name="Yang T.C."/>
            <person name="Huo Q.B."/>
            <person name="Li W."/>
            <person name="Chen H.Y."/>
            <person name="Chen S.E."/>
            <person name="Zhou L.G."/>
            <person name="Ni X.B."/>
            <person name="Tian J.H."/>
            <person name="Sheng Y."/>
            <person name="Liu T."/>
            <person name="Pan Y.S."/>
            <person name="Xia L.Y."/>
            <person name="Li J."/>
            <person name="Zhao F."/>
            <person name="Cao W.C."/>
        </authorList>
    </citation>
    <scope>NUCLEOTIDE SEQUENCE</scope>
    <source>
        <strain evidence="1">Rsan-2018</strain>
    </source>
</reference>
<keyword evidence="2" id="KW-1185">Reference proteome</keyword>
<evidence type="ECO:0000313" key="2">
    <source>
        <dbReference type="Proteomes" id="UP000821837"/>
    </source>
</evidence>
<protein>
    <recommendedName>
        <fullName evidence="3">Nlr family card domain protein</fullName>
    </recommendedName>
</protein>
<dbReference type="AlphaFoldDB" id="A0A9D4PIM2"/>
<proteinExistence type="predicted"/>
<dbReference type="VEuPathDB" id="VectorBase:RSAN_026916"/>
<dbReference type="SUPFAM" id="SSF52047">
    <property type="entry name" value="RNI-like"/>
    <property type="match status" value="1"/>
</dbReference>
<dbReference type="Proteomes" id="UP000821837">
    <property type="component" value="Unassembled WGS sequence"/>
</dbReference>
<dbReference type="Gene3D" id="3.80.10.10">
    <property type="entry name" value="Ribonuclease Inhibitor"/>
    <property type="match status" value="1"/>
</dbReference>
<evidence type="ECO:0000313" key="1">
    <source>
        <dbReference type="EMBL" id="KAH7943770.1"/>
    </source>
</evidence>
<gene>
    <name evidence="1" type="ORF">HPB52_011412</name>
</gene>
<name>A0A9D4PIM2_RHISA</name>
<accession>A0A9D4PIM2</accession>
<organism evidence="1 2">
    <name type="scientific">Rhipicephalus sanguineus</name>
    <name type="common">Brown dog tick</name>
    <name type="synonym">Ixodes sanguineus</name>
    <dbReference type="NCBI Taxonomy" id="34632"/>
    <lineage>
        <taxon>Eukaryota</taxon>
        <taxon>Metazoa</taxon>
        <taxon>Ecdysozoa</taxon>
        <taxon>Arthropoda</taxon>
        <taxon>Chelicerata</taxon>
        <taxon>Arachnida</taxon>
        <taxon>Acari</taxon>
        <taxon>Parasitiformes</taxon>
        <taxon>Ixodida</taxon>
        <taxon>Ixodoidea</taxon>
        <taxon>Ixodidae</taxon>
        <taxon>Rhipicephalinae</taxon>
        <taxon>Rhipicephalus</taxon>
        <taxon>Rhipicephalus</taxon>
    </lineage>
</organism>
<reference evidence="1" key="2">
    <citation type="submission" date="2021-09" db="EMBL/GenBank/DDBJ databases">
        <authorList>
            <person name="Jia N."/>
            <person name="Wang J."/>
            <person name="Shi W."/>
            <person name="Du L."/>
            <person name="Sun Y."/>
            <person name="Zhan W."/>
            <person name="Jiang J."/>
            <person name="Wang Q."/>
            <person name="Zhang B."/>
            <person name="Ji P."/>
            <person name="Sakyi L.B."/>
            <person name="Cui X."/>
            <person name="Yuan T."/>
            <person name="Jiang B."/>
            <person name="Yang W."/>
            <person name="Lam T.T.-Y."/>
            <person name="Chang Q."/>
            <person name="Ding S."/>
            <person name="Wang X."/>
            <person name="Zhu J."/>
            <person name="Ruan X."/>
            <person name="Zhao L."/>
            <person name="Wei J."/>
            <person name="Que T."/>
            <person name="Du C."/>
            <person name="Cheng J."/>
            <person name="Dai P."/>
            <person name="Han X."/>
            <person name="Huang E."/>
            <person name="Gao Y."/>
            <person name="Liu J."/>
            <person name="Shao H."/>
            <person name="Ye R."/>
            <person name="Li L."/>
            <person name="Wei W."/>
            <person name="Wang X."/>
            <person name="Wang C."/>
            <person name="Huo Q."/>
            <person name="Li W."/>
            <person name="Guo W."/>
            <person name="Chen H."/>
            <person name="Chen S."/>
            <person name="Zhou L."/>
            <person name="Zhou L."/>
            <person name="Ni X."/>
            <person name="Tian J."/>
            <person name="Zhou Y."/>
            <person name="Sheng Y."/>
            <person name="Liu T."/>
            <person name="Pan Y."/>
            <person name="Xia L."/>
            <person name="Li J."/>
            <person name="Zhao F."/>
            <person name="Cao W."/>
        </authorList>
    </citation>
    <scope>NUCLEOTIDE SEQUENCE</scope>
    <source>
        <strain evidence="1">Rsan-2018</strain>
        <tissue evidence="1">Larvae</tissue>
    </source>
</reference>
<evidence type="ECO:0008006" key="3">
    <source>
        <dbReference type="Google" id="ProtNLM"/>
    </source>
</evidence>
<dbReference type="InterPro" id="IPR032675">
    <property type="entry name" value="LRR_dom_sf"/>
</dbReference>
<sequence length="696" mass="78689">MALFQPQANRYPNELHVPCTKNGDVNCQLLEHQVAINKVLRDIGLEIRADRRQVGGVHMAVSQTPVCDEFFTWWPDTWLKASSMNLAHDMIGSHRCFTALEMYSSTPWPKRVQRALKRVSAVKTLTVYLVHHHGYEARFHEGVFALVSSLTSLEELTFKTARDRHVGSIKHVSGQLQAQSLMHLTTLDVRNVLLESENTLAFFSALIDNRSVTDFAVDWRLLRGSLTVPAKLGSLCLPRRLAILRKLRLTDRVACWDRDLWLRLTEAFAEKATLEELHVKMKMPVEIYTTVSEGFAQVVLQCTNLQRLQLPTSSRESSSKLPEYDDKRWPASLIDALKATHSLRDLYISVAGTGETQLRSLFADVQTNQTLKNVIVWDGLNTYAGSLNIDLLCKLTSMESLGHVVSFGQELFVSNESSLKLVLLSELRSLKFFRLKFRLYYRCTVELLTCCKILCRRGARTIFEVCCVRESEQPDFCDWLAESSELTHVTVAAESHTSADCANMRDRVVAALANNSSIARLRLVEFKLKTAQLNMLCQNAREHRSLSEFVLTPACAISSQNCNGRSEVFRVALLQLQNVVSQNASRMSAAVKFVLGEDSGDGARAIEELRDHPWLPERVRDDAGLTDAEAQKKVKLAVNRVRNLNVHEFLWLTGVVRERRATPLDPDARGLHILEVPLVCWLYIRRYVNIADVASG</sequence>
<dbReference type="EMBL" id="JABSTV010001253">
    <property type="protein sequence ID" value="KAH7943770.1"/>
    <property type="molecule type" value="Genomic_DNA"/>
</dbReference>